<protein>
    <submittedName>
        <fullName evidence="3">Glycosyl transferase family 2</fullName>
    </submittedName>
</protein>
<dbReference type="PANTHER" id="PTHR43685">
    <property type="entry name" value="GLYCOSYLTRANSFERASE"/>
    <property type="match status" value="1"/>
</dbReference>
<evidence type="ECO:0000256" key="1">
    <source>
        <dbReference type="SAM" id="MobiDB-lite"/>
    </source>
</evidence>
<reference evidence="3 4" key="1">
    <citation type="submission" date="2017-06" db="EMBL/GenBank/DDBJ databases">
        <authorList>
            <person name="Kim H.J."/>
            <person name="Triplett B.A."/>
        </authorList>
    </citation>
    <scope>NUCLEOTIDE SEQUENCE [LARGE SCALE GENOMIC DNA]</scope>
    <source>
        <strain evidence="3 4">DSM 29339</strain>
    </source>
</reference>
<dbReference type="InterPro" id="IPR029044">
    <property type="entry name" value="Nucleotide-diphossugar_trans"/>
</dbReference>
<dbReference type="Proteomes" id="UP000198426">
    <property type="component" value="Unassembled WGS sequence"/>
</dbReference>
<dbReference type="SUPFAM" id="SSF53448">
    <property type="entry name" value="Nucleotide-diphospho-sugar transferases"/>
    <property type="match status" value="1"/>
</dbReference>
<accession>A0A239GYN9</accession>
<organism evidence="3 4">
    <name type="scientific">Tropicimonas sediminicola</name>
    <dbReference type="NCBI Taxonomy" id="1031541"/>
    <lineage>
        <taxon>Bacteria</taxon>
        <taxon>Pseudomonadati</taxon>
        <taxon>Pseudomonadota</taxon>
        <taxon>Alphaproteobacteria</taxon>
        <taxon>Rhodobacterales</taxon>
        <taxon>Roseobacteraceae</taxon>
        <taxon>Tropicimonas</taxon>
    </lineage>
</organism>
<evidence type="ECO:0000313" key="3">
    <source>
        <dbReference type="EMBL" id="SNS73985.1"/>
    </source>
</evidence>
<dbReference type="GO" id="GO:0044010">
    <property type="term" value="P:single-species biofilm formation"/>
    <property type="evidence" value="ECO:0007669"/>
    <property type="project" value="TreeGrafter"/>
</dbReference>
<feature type="domain" description="Glycosyltransferase 2-like" evidence="2">
    <location>
        <begin position="8"/>
        <end position="111"/>
    </location>
</feature>
<dbReference type="PANTHER" id="PTHR43685:SF2">
    <property type="entry name" value="GLYCOSYLTRANSFERASE 2-LIKE DOMAIN-CONTAINING PROTEIN"/>
    <property type="match status" value="1"/>
</dbReference>
<dbReference type="InterPro" id="IPR050834">
    <property type="entry name" value="Glycosyltransf_2"/>
</dbReference>
<dbReference type="Gene3D" id="3.90.550.10">
    <property type="entry name" value="Spore Coat Polysaccharide Biosynthesis Protein SpsA, Chain A"/>
    <property type="match status" value="1"/>
</dbReference>
<keyword evidence="3" id="KW-0808">Transferase</keyword>
<dbReference type="GO" id="GO:0016740">
    <property type="term" value="F:transferase activity"/>
    <property type="evidence" value="ECO:0007669"/>
    <property type="project" value="UniProtKB-KW"/>
</dbReference>
<dbReference type="AlphaFoldDB" id="A0A239GYN9"/>
<proteinExistence type="predicted"/>
<feature type="region of interest" description="Disordered" evidence="1">
    <location>
        <begin position="273"/>
        <end position="292"/>
    </location>
</feature>
<dbReference type="RefSeq" id="WP_089232759.1">
    <property type="nucleotide sequence ID" value="NZ_FZOY01000003.1"/>
</dbReference>
<keyword evidence="4" id="KW-1185">Reference proteome</keyword>
<evidence type="ECO:0000313" key="4">
    <source>
        <dbReference type="Proteomes" id="UP000198426"/>
    </source>
</evidence>
<sequence>MTGAIAVSVIVPAYRAQAQIGRAIASVARCGLPADAVEIIIASDDGSDYAAILPDGPGLRFAPPGPVATGPGPARNRALALARGEFVACLDADDTWEAGYLAALLPLARATGLCFSETSVLQEGEGLLRLPGGARLDLETLGACGASFHAVLPRNMAGPFAAAPSQDVLHAVEVLAMTGGSAPVGPVAYELHLSAESVTRAPGFCERVAEAYAVHAARIRSGQTRVPAAMAERAAQVFEAKQLLNAAFAAQDRHATFYGFVASRIEERGRAAVSPSTGTLTPAFPAGHLPAG</sequence>
<dbReference type="EMBL" id="FZOY01000003">
    <property type="protein sequence ID" value="SNS73985.1"/>
    <property type="molecule type" value="Genomic_DNA"/>
</dbReference>
<dbReference type="OrthoDB" id="5291101at2"/>
<name>A0A239GYN9_9RHOB</name>
<dbReference type="Pfam" id="PF00535">
    <property type="entry name" value="Glycos_transf_2"/>
    <property type="match status" value="1"/>
</dbReference>
<evidence type="ECO:0000259" key="2">
    <source>
        <dbReference type="Pfam" id="PF00535"/>
    </source>
</evidence>
<dbReference type="CDD" id="cd00761">
    <property type="entry name" value="Glyco_tranf_GTA_type"/>
    <property type="match status" value="1"/>
</dbReference>
<gene>
    <name evidence="3" type="ORF">SAMN05421757_103159</name>
</gene>
<dbReference type="InterPro" id="IPR001173">
    <property type="entry name" value="Glyco_trans_2-like"/>
</dbReference>